<name>A0A0S3TAB9_PHAAN</name>
<evidence type="ECO:0000313" key="1">
    <source>
        <dbReference type="EMBL" id="BAU01923.1"/>
    </source>
</evidence>
<dbReference type="AlphaFoldDB" id="A0A0S3TAB9"/>
<reference evidence="1 2" key="1">
    <citation type="journal article" date="2015" name="Sci. Rep.">
        <title>The power of single molecule real-time sequencing technology in the de novo assembly of a eukaryotic genome.</title>
        <authorList>
            <person name="Sakai H."/>
            <person name="Naito K."/>
            <person name="Ogiso-Tanaka E."/>
            <person name="Takahashi Y."/>
            <person name="Iseki K."/>
            <person name="Muto C."/>
            <person name="Satou K."/>
            <person name="Teruya K."/>
            <person name="Shiroma A."/>
            <person name="Shimoji M."/>
            <person name="Hirano T."/>
            <person name="Itoh T."/>
            <person name="Kaga A."/>
            <person name="Tomooka N."/>
        </authorList>
    </citation>
    <scope>NUCLEOTIDE SEQUENCE [LARGE SCALE GENOMIC DNA]</scope>
    <source>
        <strain evidence="2">cv. Shumari</strain>
    </source>
</reference>
<organism evidence="1 2">
    <name type="scientific">Vigna angularis var. angularis</name>
    <dbReference type="NCBI Taxonomy" id="157739"/>
    <lineage>
        <taxon>Eukaryota</taxon>
        <taxon>Viridiplantae</taxon>
        <taxon>Streptophyta</taxon>
        <taxon>Embryophyta</taxon>
        <taxon>Tracheophyta</taxon>
        <taxon>Spermatophyta</taxon>
        <taxon>Magnoliopsida</taxon>
        <taxon>eudicotyledons</taxon>
        <taxon>Gunneridae</taxon>
        <taxon>Pentapetalae</taxon>
        <taxon>rosids</taxon>
        <taxon>fabids</taxon>
        <taxon>Fabales</taxon>
        <taxon>Fabaceae</taxon>
        <taxon>Papilionoideae</taxon>
        <taxon>50 kb inversion clade</taxon>
        <taxon>NPAAA clade</taxon>
        <taxon>indigoferoid/millettioid clade</taxon>
        <taxon>Phaseoleae</taxon>
        <taxon>Vigna</taxon>
    </lineage>
</organism>
<accession>A0A0S3TAB9</accession>
<gene>
    <name evidence="1" type="primary">Vigan.11G128400</name>
    <name evidence="1" type="ORF">VIGAN_11128400</name>
</gene>
<evidence type="ECO:0000313" key="2">
    <source>
        <dbReference type="Proteomes" id="UP000291084"/>
    </source>
</evidence>
<keyword evidence="2" id="KW-1185">Reference proteome</keyword>
<dbReference type="EMBL" id="AP015044">
    <property type="protein sequence ID" value="BAU01923.1"/>
    <property type="molecule type" value="Genomic_DNA"/>
</dbReference>
<protein>
    <submittedName>
        <fullName evidence="1">Uncharacterized protein</fullName>
    </submittedName>
</protein>
<proteinExistence type="predicted"/>
<sequence>MTNGQPLCENGRPLSVVMDNLSVCDNGRGNCWVLLENFRFEGKVVCWVLLECFRFEGKIVCWVLLERGNTEERVLVLCGSLEK</sequence>
<dbReference type="Proteomes" id="UP000291084">
    <property type="component" value="Chromosome 11"/>
</dbReference>